<evidence type="ECO:0000313" key="2">
    <source>
        <dbReference type="EMBL" id="KAF4306551.1"/>
    </source>
</evidence>
<accession>A0A8H4N5D6</accession>
<gene>
    <name evidence="2" type="ORF">GTA08_BOTSDO05064</name>
</gene>
<dbReference type="OrthoDB" id="5374569at2759"/>
<reference evidence="2" key="1">
    <citation type="submission" date="2020-04" db="EMBL/GenBank/DDBJ databases">
        <title>Genome Assembly and Annotation of Botryosphaeria dothidea sdau 11-99, a Latent Pathogen of Apple Fruit Ring Rot in China.</title>
        <authorList>
            <person name="Yu C."/>
            <person name="Diao Y."/>
            <person name="Lu Q."/>
            <person name="Zhao J."/>
            <person name="Cui S."/>
            <person name="Peng C."/>
            <person name="He B."/>
            <person name="Liu H."/>
        </authorList>
    </citation>
    <scope>NUCLEOTIDE SEQUENCE [LARGE SCALE GENOMIC DNA]</scope>
    <source>
        <strain evidence="2">Sdau11-99</strain>
    </source>
</reference>
<keyword evidence="3" id="KW-1185">Reference proteome</keyword>
<feature type="region of interest" description="Disordered" evidence="1">
    <location>
        <begin position="1"/>
        <end position="74"/>
    </location>
</feature>
<sequence length="320" mass="35531">MPRKLPWLKDAPEKPEPRVTERSAKRQRLLSPDLPDDPKSPAASTPRRKAKARTTRTPSSSPPPQPPKQEFMREGFAADDVWMMVEDEFLDTAQLFTQHLHHAEYHRLKRLAREKNASALQNISRPVVARGKMSIESQKKHEARARAERQVEVLGNIEGADNDVEELEDEAPWARDPHLGGLMSGSQDSTSQLSTIAGIKSKTRVAAGYGGTTLKLAPGKIGASKVSSAHTSKSSIAGLAKEIRRAAASSDEEDLDRYSSSSKPAKKVSKQHRPKFSGIVHKAQAYNPCRKWFKHGELVKVNKTEAANLKIYFIQHLSRA</sequence>
<protein>
    <submittedName>
        <fullName evidence="2">Uncharacterized protein</fullName>
    </submittedName>
</protein>
<proteinExistence type="predicted"/>
<evidence type="ECO:0000313" key="3">
    <source>
        <dbReference type="Proteomes" id="UP000572817"/>
    </source>
</evidence>
<evidence type="ECO:0000256" key="1">
    <source>
        <dbReference type="SAM" id="MobiDB-lite"/>
    </source>
</evidence>
<comment type="caution">
    <text evidence="2">The sequence shown here is derived from an EMBL/GenBank/DDBJ whole genome shotgun (WGS) entry which is preliminary data.</text>
</comment>
<name>A0A8H4N5D6_9PEZI</name>
<feature type="compositionally biased region" description="Basic residues" evidence="1">
    <location>
        <begin position="264"/>
        <end position="274"/>
    </location>
</feature>
<dbReference type="EMBL" id="WWBZ02000033">
    <property type="protein sequence ID" value="KAF4306551.1"/>
    <property type="molecule type" value="Genomic_DNA"/>
</dbReference>
<dbReference type="AlphaFoldDB" id="A0A8H4N5D6"/>
<organism evidence="2 3">
    <name type="scientific">Botryosphaeria dothidea</name>
    <dbReference type="NCBI Taxonomy" id="55169"/>
    <lineage>
        <taxon>Eukaryota</taxon>
        <taxon>Fungi</taxon>
        <taxon>Dikarya</taxon>
        <taxon>Ascomycota</taxon>
        <taxon>Pezizomycotina</taxon>
        <taxon>Dothideomycetes</taxon>
        <taxon>Dothideomycetes incertae sedis</taxon>
        <taxon>Botryosphaeriales</taxon>
        <taxon>Botryosphaeriaceae</taxon>
        <taxon>Botryosphaeria</taxon>
    </lineage>
</organism>
<feature type="compositionally biased region" description="Basic and acidic residues" evidence="1">
    <location>
        <begin position="10"/>
        <end position="24"/>
    </location>
</feature>
<feature type="region of interest" description="Disordered" evidence="1">
    <location>
        <begin position="250"/>
        <end position="274"/>
    </location>
</feature>
<dbReference type="Proteomes" id="UP000572817">
    <property type="component" value="Unassembled WGS sequence"/>
</dbReference>